<protein>
    <submittedName>
        <fullName evidence="1">Eukaryotic translation initiation factor 2 alpha kinase 4</fullName>
    </submittedName>
</protein>
<dbReference type="GO" id="GO:0003743">
    <property type="term" value="F:translation initiation factor activity"/>
    <property type="evidence" value="ECO:0007669"/>
    <property type="project" value="UniProtKB-KW"/>
</dbReference>
<dbReference type="Gene3D" id="3.30.930.10">
    <property type="entry name" value="Bira Bifunctional Protein, Domain 2"/>
    <property type="match status" value="1"/>
</dbReference>
<keyword evidence="1" id="KW-0396">Initiation factor</keyword>
<dbReference type="AlphaFoldDB" id="A0A7T8QV86"/>
<sequence>MERSKRLLNIGLSDQVISSLSKFLEREGSIQEISSHFRHITKRSNEAGANVKKAVQELQAIISLCHSFGVECELVIAPSLVYNPGHFSGMFCHVVKKKPNYHKTKQCDVIAAGDATTDSQRILLRHEPLPGFFCHTSELQLLRRGDIHFHGQNHAARG</sequence>
<gene>
    <name evidence="1" type="ORF">FKW44_000912</name>
</gene>
<reference evidence="2" key="1">
    <citation type="submission" date="2021-01" db="EMBL/GenBank/DDBJ databases">
        <title>Caligus Genome Assembly.</title>
        <authorList>
            <person name="Gallardo-Escarate C."/>
        </authorList>
    </citation>
    <scope>NUCLEOTIDE SEQUENCE [LARGE SCALE GENOMIC DNA]</scope>
</reference>
<keyword evidence="1" id="KW-0418">Kinase</keyword>
<dbReference type="EMBL" id="CP045890">
    <property type="protein sequence ID" value="QQP56298.1"/>
    <property type="molecule type" value="Genomic_DNA"/>
</dbReference>
<keyword evidence="1" id="KW-0808">Transferase</keyword>
<keyword evidence="1" id="KW-0648">Protein biosynthesis</keyword>
<evidence type="ECO:0000313" key="1">
    <source>
        <dbReference type="EMBL" id="QQP56298.1"/>
    </source>
</evidence>
<dbReference type="InterPro" id="IPR045864">
    <property type="entry name" value="aa-tRNA-synth_II/BPL/LPL"/>
</dbReference>
<dbReference type="OrthoDB" id="6778822at2759"/>
<name>A0A7T8QV86_CALRO</name>
<dbReference type="Proteomes" id="UP000595437">
    <property type="component" value="Chromosome 1"/>
</dbReference>
<keyword evidence="2" id="KW-1185">Reference proteome</keyword>
<organism evidence="1 2">
    <name type="scientific">Caligus rogercresseyi</name>
    <name type="common">Sea louse</name>
    <dbReference type="NCBI Taxonomy" id="217165"/>
    <lineage>
        <taxon>Eukaryota</taxon>
        <taxon>Metazoa</taxon>
        <taxon>Ecdysozoa</taxon>
        <taxon>Arthropoda</taxon>
        <taxon>Crustacea</taxon>
        <taxon>Multicrustacea</taxon>
        <taxon>Hexanauplia</taxon>
        <taxon>Copepoda</taxon>
        <taxon>Siphonostomatoida</taxon>
        <taxon>Caligidae</taxon>
        <taxon>Caligus</taxon>
    </lineage>
</organism>
<accession>A0A7T8QV86</accession>
<dbReference type="GO" id="GO:0016301">
    <property type="term" value="F:kinase activity"/>
    <property type="evidence" value="ECO:0007669"/>
    <property type="project" value="UniProtKB-KW"/>
</dbReference>
<evidence type="ECO:0000313" key="2">
    <source>
        <dbReference type="Proteomes" id="UP000595437"/>
    </source>
</evidence>
<proteinExistence type="predicted"/>